<dbReference type="InParanoid" id="H2KUN8"/>
<dbReference type="STRING" id="79923.H2KUN8"/>
<keyword evidence="2" id="KW-1185">Reference proteome</keyword>
<dbReference type="InterPro" id="IPR008042">
    <property type="entry name" value="Retrotrans_Pao"/>
</dbReference>
<dbReference type="Proteomes" id="UP000008909">
    <property type="component" value="Unassembled WGS sequence"/>
</dbReference>
<dbReference type="AlphaFoldDB" id="H2KUN8"/>
<sequence>MSGVAKQLTIEREALRVEVSSVSCSDIEDTITVSFAIQSLLDGYVMDVDCANTIGSLQITKAAIPNDLLLSKWTHLVDVQPARILGNDLCILIETNIPEAHWVIEQRLGCPKHSKTHLAALRWATFGPSPPAGTTDVYHLKVHPSGASFFSLCATLALRRFADDNRNVSEERTVSAVKEMLHADDCIASVKSVDIVKKPLFELGSMLSLGGSRLHKWIGNSPEVLNIIPISERASELVDLNTADSSLQKTLGLLWSIKSECFRYKADLPEHSATKCDILSCIASLHDPLRLVAPLLLQHKRLLRLREKKCGWDDRIDTVKEDLWNCRLCGIQRVGALEILRFIVPVEFNVRHTELHVFSDAKKSTADKHAGPHKTLLTPNLPRILPELKTVLDEHACLVEQLVHIAVTTISGKSITKNLPPGEEALSVDDKTVQFFLGESSDDLAVLAPETSESSVIMGIPKFVSMEMLLSKFPRGCQVATYNLLDKGHRNQYFNASFLGFSSKSNSAISYTVLHNENNGNEPECDQVP</sequence>
<dbReference type="PANTHER" id="PTHR47331">
    <property type="entry name" value="PHD-TYPE DOMAIN-CONTAINING PROTEIN"/>
    <property type="match status" value="1"/>
</dbReference>
<name>H2KUN8_CLOSI</name>
<dbReference type="Pfam" id="PF05380">
    <property type="entry name" value="Peptidase_A17"/>
    <property type="match status" value="1"/>
</dbReference>
<protein>
    <submittedName>
        <fullName evidence="1">Uncharacterized protein</fullName>
    </submittedName>
</protein>
<proteinExistence type="predicted"/>
<evidence type="ECO:0000313" key="1">
    <source>
        <dbReference type="EMBL" id="GAA39896.2"/>
    </source>
</evidence>
<reference evidence="1" key="1">
    <citation type="journal article" date="2011" name="Genome Biol.">
        <title>The draft genome of the carcinogenic human liver fluke Clonorchis sinensis.</title>
        <authorList>
            <person name="Wang X."/>
            <person name="Chen W."/>
            <person name="Huang Y."/>
            <person name="Sun J."/>
            <person name="Men J."/>
            <person name="Liu H."/>
            <person name="Luo F."/>
            <person name="Guo L."/>
            <person name="Lv X."/>
            <person name="Deng C."/>
            <person name="Zhou C."/>
            <person name="Fan Y."/>
            <person name="Li X."/>
            <person name="Huang L."/>
            <person name="Hu Y."/>
            <person name="Liang C."/>
            <person name="Hu X."/>
            <person name="Xu J."/>
            <person name="Yu X."/>
        </authorList>
    </citation>
    <scope>NUCLEOTIDE SEQUENCE [LARGE SCALE GENOMIC DNA]</scope>
    <source>
        <strain evidence="1">Henan</strain>
    </source>
</reference>
<gene>
    <name evidence="1" type="ORF">CLF_109687</name>
</gene>
<organism evidence="1 2">
    <name type="scientific">Clonorchis sinensis</name>
    <name type="common">Chinese liver fluke</name>
    <dbReference type="NCBI Taxonomy" id="79923"/>
    <lineage>
        <taxon>Eukaryota</taxon>
        <taxon>Metazoa</taxon>
        <taxon>Spiralia</taxon>
        <taxon>Lophotrochozoa</taxon>
        <taxon>Platyhelminthes</taxon>
        <taxon>Trematoda</taxon>
        <taxon>Digenea</taxon>
        <taxon>Opisthorchiida</taxon>
        <taxon>Opisthorchiata</taxon>
        <taxon>Opisthorchiidae</taxon>
        <taxon>Clonorchis</taxon>
    </lineage>
</organism>
<dbReference type="EMBL" id="DF144140">
    <property type="protein sequence ID" value="GAA39896.2"/>
    <property type="molecule type" value="Genomic_DNA"/>
</dbReference>
<evidence type="ECO:0000313" key="2">
    <source>
        <dbReference type="Proteomes" id="UP000008909"/>
    </source>
</evidence>
<accession>H2KUN8</accession>